<gene>
    <name evidence="9" type="ORF">KQI75_04375</name>
</gene>
<sequence>MGKPSVMREMPRAHRYLMQDIFLAYLAMGIYLTLIGSALPSIKAEYHISYQVGGWMMSAQQIGYLAMGIGVSLAARRLGAKCTYLFFGALAFVGLAIMMVSGNPVLLIFAMLLTGICKGSTANIGNQITSMVSNNDSSLLNLAQAFFAVGACAAPLIMMVCGTSWRMAFGITIAIGIISLLHGVRTQIGPDAFCVQEPTGKIDWGFLKQGIFWICSVLLLCYLAFEASVIGWLVTFFIDSGAADAQTAQLLATALWGALLIGRFASAWFATRFSPQHMICVMTIGTAVCFSVMMCSHSLVPMAIGTFGIGLFIAGMYGTTLGGSDNLIGRYPMCMGMFIVIPGVGAAVTQSVIGVIADQIGIRGGMYVLYVLIALMLLSTVLFVAHGRKKS</sequence>
<feature type="transmembrane region" description="Helical" evidence="7">
    <location>
        <begin position="331"/>
        <end position="353"/>
    </location>
</feature>
<dbReference type="InterPro" id="IPR011701">
    <property type="entry name" value="MFS"/>
</dbReference>
<feature type="transmembrane region" description="Helical" evidence="7">
    <location>
        <begin position="164"/>
        <end position="184"/>
    </location>
</feature>
<evidence type="ECO:0000259" key="8">
    <source>
        <dbReference type="PROSITE" id="PS50850"/>
    </source>
</evidence>
<dbReference type="InterPro" id="IPR020846">
    <property type="entry name" value="MFS_dom"/>
</dbReference>
<evidence type="ECO:0000256" key="2">
    <source>
        <dbReference type="ARBA" id="ARBA00008335"/>
    </source>
</evidence>
<protein>
    <submittedName>
        <fullName evidence="9">MFS transporter</fullName>
    </submittedName>
</protein>
<feature type="transmembrane region" description="Helical" evidence="7">
    <location>
        <begin position="82"/>
        <end position="100"/>
    </location>
</feature>
<feature type="transmembrane region" description="Helical" evidence="7">
    <location>
        <begin position="300"/>
        <end position="319"/>
    </location>
</feature>
<evidence type="ECO:0000313" key="9">
    <source>
        <dbReference type="EMBL" id="MBU5489862.1"/>
    </source>
</evidence>
<organism evidence="9 10">
    <name type="scientific">Butyricicoccus intestinisimiae</name>
    <dbReference type="NCBI Taxonomy" id="2841509"/>
    <lineage>
        <taxon>Bacteria</taxon>
        <taxon>Bacillati</taxon>
        <taxon>Bacillota</taxon>
        <taxon>Clostridia</taxon>
        <taxon>Eubacteriales</taxon>
        <taxon>Butyricicoccaceae</taxon>
        <taxon>Butyricicoccus</taxon>
    </lineage>
</organism>
<dbReference type="RefSeq" id="WP_216469519.1">
    <property type="nucleotide sequence ID" value="NZ_JAHLQI010000002.1"/>
</dbReference>
<reference evidence="9 10" key="1">
    <citation type="submission" date="2021-06" db="EMBL/GenBank/DDBJ databases">
        <authorList>
            <person name="Sun Q."/>
            <person name="Li D."/>
        </authorList>
    </citation>
    <scope>NUCLEOTIDE SEQUENCE [LARGE SCALE GENOMIC DNA]</scope>
    <source>
        <strain evidence="9 10">MSJd-7</strain>
    </source>
</reference>
<feature type="transmembrane region" description="Helical" evidence="7">
    <location>
        <begin position="365"/>
        <end position="385"/>
    </location>
</feature>
<evidence type="ECO:0000256" key="3">
    <source>
        <dbReference type="ARBA" id="ARBA00022448"/>
    </source>
</evidence>
<evidence type="ECO:0000256" key="1">
    <source>
        <dbReference type="ARBA" id="ARBA00004651"/>
    </source>
</evidence>
<comment type="subcellular location">
    <subcellularLocation>
        <location evidence="1">Cell membrane</location>
        <topology evidence="1">Multi-pass membrane protein</topology>
    </subcellularLocation>
</comment>
<dbReference type="PANTHER" id="PTHR23514">
    <property type="entry name" value="BYPASS OF STOP CODON PROTEIN 6"/>
    <property type="match status" value="1"/>
</dbReference>
<name>A0ABS6ERM2_9FIRM</name>
<evidence type="ECO:0000256" key="6">
    <source>
        <dbReference type="ARBA" id="ARBA00023136"/>
    </source>
</evidence>
<proteinExistence type="inferred from homology"/>
<feature type="transmembrane region" description="Helical" evidence="7">
    <location>
        <begin position="106"/>
        <end position="126"/>
    </location>
</feature>
<keyword evidence="5 7" id="KW-1133">Transmembrane helix</keyword>
<dbReference type="InterPro" id="IPR051788">
    <property type="entry name" value="MFS_Transporter"/>
</dbReference>
<feature type="transmembrane region" description="Helical" evidence="7">
    <location>
        <begin position="138"/>
        <end position="158"/>
    </location>
</feature>
<dbReference type="PANTHER" id="PTHR23514:SF3">
    <property type="entry name" value="BYPASS OF STOP CODON PROTEIN 6"/>
    <property type="match status" value="1"/>
</dbReference>
<comment type="similarity">
    <text evidence="2">Belongs to the major facilitator superfamily.</text>
</comment>
<feature type="transmembrane region" description="Helical" evidence="7">
    <location>
        <begin position="54"/>
        <end position="75"/>
    </location>
</feature>
<feature type="domain" description="Major facilitator superfamily (MFS) profile" evidence="8">
    <location>
        <begin position="17"/>
        <end position="388"/>
    </location>
</feature>
<comment type="caution">
    <text evidence="9">The sequence shown here is derived from an EMBL/GenBank/DDBJ whole genome shotgun (WGS) entry which is preliminary data.</text>
</comment>
<keyword evidence="4 7" id="KW-0812">Transmembrane</keyword>
<evidence type="ECO:0000256" key="7">
    <source>
        <dbReference type="SAM" id="Phobius"/>
    </source>
</evidence>
<keyword evidence="10" id="KW-1185">Reference proteome</keyword>
<dbReference type="Pfam" id="PF07690">
    <property type="entry name" value="MFS_1"/>
    <property type="match status" value="1"/>
</dbReference>
<evidence type="ECO:0000256" key="4">
    <source>
        <dbReference type="ARBA" id="ARBA00022692"/>
    </source>
</evidence>
<keyword evidence="6 7" id="KW-0472">Membrane</keyword>
<evidence type="ECO:0000256" key="5">
    <source>
        <dbReference type="ARBA" id="ARBA00022989"/>
    </source>
</evidence>
<dbReference type="PROSITE" id="PS50850">
    <property type="entry name" value="MFS"/>
    <property type="match status" value="1"/>
</dbReference>
<feature type="transmembrane region" description="Helical" evidence="7">
    <location>
        <begin position="211"/>
        <end position="238"/>
    </location>
</feature>
<dbReference type="Proteomes" id="UP000783588">
    <property type="component" value="Unassembled WGS sequence"/>
</dbReference>
<feature type="transmembrane region" description="Helical" evidence="7">
    <location>
        <begin position="21"/>
        <end position="42"/>
    </location>
</feature>
<feature type="transmembrane region" description="Helical" evidence="7">
    <location>
        <begin position="277"/>
        <end position="294"/>
    </location>
</feature>
<feature type="transmembrane region" description="Helical" evidence="7">
    <location>
        <begin position="250"/>
        <end position="270"/>
    </location>
</feature>
<evidence type="ECO:0000313" key="10">
    <source>
        <dbReference type="Proteomes" id="UP000783588"/>
    </source>
</evidence>
<accession>A0ABS6ERM2</accession>
<keyword evidence="3" id="KW-0813">Transport</keyword>
<dbReference type="EMBL" id="JAHLQI010000002">
    <property type="protein sequence ID" value="MBU5489862.1"/>
    <property type="molecule type" value="Genomic_DNA"/>
</dbReference>